<dbReference type="SUPFAM" id="SSF52141">
    <property type="entry name" value="Uracil-DNA glycosylase-like"/>
    <property type="match status" value="1"/>
</dbReference>
<keyword evidence="6 9" id="KW-0227">DNA damage</keyword>
<evidence type="ECO:0000256" key="6">
    <source>
        <dbReference type="ARBA" id="ARBA00022763"/>
    </source>
</evidence>
<accession>A0A248LED1</accession>
<proteinExistence type="inferred from homology"/>
<dbReference type="PROSITE" id="PS00130">
    <property type="entry name" value="U_DNA_GLYCOSYLASE"/>
    <property type="match status" value="1"/>
</dbReference>
<name>A0A248LED1_9NEIS</name>
<dbReference type="OrthoDB" id="9804372at2"/>
<evidence type="ECO:0000256" key="4">
    <source>
        <dbReference type="ARBA" id="ARBA00012030"/>
    </source>
</evidence>
<evidence type="ECO:0000313" key="13">
    <source>
        <dbReference type="EMBL" id="ASJ22845.1"/>
    </source>
</evidence>
<evidence type="ECO:0000256" key="7">
    <source>
        <dbReference type="ARBA" id="ARBA00022801"/>
    </source>
</evidence>
<evidence type="ECO:0000256" key="5">
    <source>
        <dbReference type="ARBA" id="ARBA00018429"/>
    </source>
</evidence>
<dbReference type="NCBIfam" id="NF003591">
    <property type="entry name" value="PRK05254.1-4"/>
    <property type="match status" value="1"/>
</dbReference>
<dbReference type="NCBIfam" id="NF003588">
    <property type="entry name" value="PRK05254.1-1"/>
    <property type="match status" value="1"/>
</dbReference>
<evidence type="ECO:0000256" key="2">
    <source>
        <dbReference type="ARBA" id="ARBA00002631"/>
    </source>
</evidence>
<comment type="catalytic activity">
    <reaction evidence="1 9 11">
        <text>Hydrolyzes single-stranded DNA or mismatched double-stranded DNA and polynucleotides, releasing free uracil.</text>
        <dbReference type="EC" id="3.2.2.27"/>
    </reaction>
</comment>
<comment type="function">
    <text evidence="2 9 11">Excises uracil residues from the DNA which can arise as a result of misincorporation of dUMP residues by DNA polymerase or due to deamination of cytosine.</text>
</comment>
<dbReference type="Pfam" id="PF03167">
    <property type="entry name" value="UDG"/>
    <property type="match status" value="1"/>
</dbReference>
<dbReference type="PANTHER" id="PTHR11264">
    <property type="entry name" value="URACIL-DNA GLYCOSYLASE"/>
    <property type="match status" value="1"/>
</dbReference>
<dbReference type="SMART" id="SM00986">
    <property type="entry name" value="UDG"/>
    <property type="match status" value="1"/>
</dbReference>
<keyword evidence="9" id="KW-0963">Cytoplasm</keyword>
<dbReference type="AlphaFoldDB" id="A0A248LED1"/>
<dbReference type="NCBIfam" id="NF003589">
    <property type="entry name" value="PRK05254.1-2"/>
    <property type="match status" value="1"/>
</dbReference>
<keyword evidence="7 9" id="KW-0378">Hydrolase</keyword>
<sequence>MSLSCLAPTLNLVHPDWQPHLSTALLAHLDHRLSARLESGETVYPPNPDILRALYDTGPADVKVVILGQDPYHGAGEACGLAFAVRRGIRIPPSLRNIYRELEDSLDISLPAHGDLSAWSRQGVLLLNTVLTVAADQAASHRSLGWQTLTDQLVQAVSSAPDARVFLLWGKDAHAKRHLVDDRRHLVLCAPHPSPLSAWRGFLGCGHFRQANDWLAEQGRLPVNWALEE</sequence>
<dbReference type="HAMAP" id="MF_00148">
    <property type="entry name" value="UDG"/>
    <property type="match status" value="1"/>
</dbReference>
<dbReference type="GO" id="GO:0005737">
    <property type="term" value="C:cytoplasm"/>
    <property type="evidence" value="ECO:0007669"/>
    <property type="project" value="UniProtKB-SubCell"/>
</dbReference>
<evidence type="ECO:0000313" key="14">
    <source>
        <dbReference type="Proteomes" id="UP000197424"/>
    </source>
</evidence>
<dbReference type="RefSeq" id="WP_088859767.1">
    <property type="nucleotide sequence ID" value="NZ_CP022115.1"/>
</dbReference>
<dbReference type="SMART" id="SM00987">
    <property type="entry name" value="UreE_C"/>
    <property type="match status" value="1"/>
</dbReference>
<dbReference type="GO" id="GO:0097510">
    <property type="term" value="P:base-excision repair, AP site formation via deaminated base removal"/>
    <property type="evidence" value="ECO:0007669"/>
    <property type="project" value="TreeGrafter"/>
</dbReference>
<evidence type="ECO:0000256" key="3">
    <source>
        <dbReference type="ARBA" id="ARBA00008184"/>
    </source>
</evidence>
<dbReference type="EC" id="3.2.2.27" evidence="4 9"/>
<dbReference type="Gene3D" id="3.40.470.10">
    <property type="entry name" value="Uracil-DNA glycosylase-like domain"/>
    <property type="match status" value="1"/>
</dbReference>
<evidence type="ECO:0000256" key="10">
    <source>
        <dbReference type="PROSITE-ProRule" id="PRU10072"/>
    </source>
</evidence>
<evidence type="ECO:0000259" key="12">
    <source>
        <dbReference type="SMART" id="SM00986"/>
    </source>
</evidence>
<gene>
    <name evidence="9" type="primary">ung</name>
    <name evidence="13" type="ORF">LHGZ1_0014</name>
</gene>
<keyword evidence="8 9" id="KW-0234">DNA repair</keyword>
<evidence type="ECO:0000256" key="8">
    <source>
        <dbReference type="ARBA" id="ARBA00023204"/>
    </source>
</evidence>
<dbReference type="GO" id="GO:0004844">
    <property type="term" value="F:uracil DNA N-glycosylase activity"/>
    <property type="evidence" value="ECO:0007669"/>
    <property type="project" value="UniProtKB-UniRule"/>
</dbReference>
<evidence type="ECO:0000256" key="9">
    <source>
        <dbReference type="HAMAP-Rule" id="MF_00148"/>
    </source>
</evidence>
<dbReference type="InterPro" id="IPR018085">
    <property type="entry name" value="Ura-DNA_Glyclase_AS"/>
</dbReference>
<evidence type="ECO:0000256" key="1">
    <source>
        <dbReference type="ARBA" id="ARBA00001400"/>
    </source>
</evidence>
<dbReference type="InterPro" id="IPR036895">
    <property type="entry name" value="Uracil-DNA_glycosylase-like_sf"/>
</dbReference>
<comment type="subcellular location">
    <subcellularLocation>
        <location evidence="9">Cytoplasm</location>
    </subcellularLocation>
</comment>
<dbReference type="NCBIfam" id="NF003592">
    <property type="entry name" value="PRK05254.1-5"/>
    <property type="match status" value="1"/>
</dbReference>
<evidence type="ECO:0000256" key="11">
    <source>
        <dbReference type="RuleBase" id="RU003780"/>
    </source>
</evidence>
<dbReference type="PANTHER" id="PTHR11264:SF0">
    <property type="entry name" value="URACIL-DNA GLYCOSYLASE"/>
    <property type="match status" value="1"/>
</dbReference>
<dbReference type="NCBIfam" id="TIGR00628">
    <property type="entry name" value="ung"/>
    <property type="match status" value="1"/>
</dbReference>
<dbReference type="Proteomes" id="UP000197424">
    <property type="component" value="Chromosome"/>
</dbReference>
<comment type="similarity">
    <text evidence="3 9 11">Belongs to the uracil-DNA glycosylase (UDG) superfamily. UNG family.</text>
</comment>
<dbReference type="CDD" id="cd10027">
    <property type="entry name" value="UDG-F1-like"/>
    <property type="match status" value="1"/>
</dbReference>
<feature type="domain" description="Uracil-DNA glycosylase-like" evidence="12">
    <location>
        <begin position="55"/>
        <end position="215"/>
    </location>
</feature>
<dbReference type="EMBL" id="CP022115">
    <property type="protein sequence ID" value="ASJ22845.1"/>
    <property type="molecule type" value="Genomic_DNA"/>
</dbReference>
<dbReference type="InterPro" id="IPR005122">
    <property type="entry name" value="Uracil-DNA_glycosylase-like"/>
</dbReference>
<reference evidence="14" key="1">
    <citation type="submission" date="2017-06" db="EMBL/GenBank/DDBJ databases">
        <title>Whole genome sequence of Laribacter hongkongensis LHGZ1.</title>
        <authorList>
            <person name="Chen D."/>
            <person name="Wu H."/>
            <person name="Chen J."/>
        </authorList>
    </citation>
    <scope>NUCLEOTIDE SEQUENCE [LARGE SCALE GENOMIC DNA]</scope>
    <source>
        <strain evidence="14">LHGZ1</strain>
    </source>
</reference>
<feature type="active site" description="Proton acceptor" evidence="9 10">
    <location>
        <position position="70"/>
    </location>
</feature>
<protein>
    <recommendedName>
        <fullName evidence="5 9">Uracil-DNA glycosylase</fullName>
        <shortName evidence="9">UDG</shortName>
        <ecNumber evidence="4 9">3.2.2.27</ecNumber>
    </recommendedName>
</protein>
<organism evidence="13 14">
    <name type="scientific">Laribacter hongkongensis</name>
    <dbReference type="NCBI Taxonomy" id="168471"/>
    <lineage>
        <taxon>Bacteria</taxon>
        <taxon>Pseudomonadati</taxon>
        <taxon>Pseudomonadota</taxon>
        <taxon>Betaproteobacteria</taxon>
        <taxon>Neisseriales</taxon>
        <taxon>Aquaspirillaceae</taxon>
        <taxon>Laribacter</taxon>
    </lineage>
</organism>
<dbReference type="InterPro" id="IPR002043">
    <property type="entry name" value="UDG_fam1"/>
</dbReference>